<sequence length="216" mass="23072">MDFHTWLIFMGVWIAAGIPLGPNAVNCIAVSSTAGFKNALWGVVGILLAALCFIAAVSAGLATVLVANAYLFTVLKLCGGAYLIWMGFALWRKSGRIEFNGADQRAKTPFQITRAAFLISLSNPKAILAYGAVFSQFVDPARPLGGQLAILVPTAQCITAVIYICYSGLGTGIRRYLQSARRRLIFNRTIAGFYIFAGGSLITAEAMDIATPTPAR</sequence>
<evidence type="ECO:0000313" key="8">
    <source>
        <dbReference type="EMBL" id="NMM45101.1"/>
    </source>
</evidence>
<keyword evidence="5 7" id="KW-1133">Transmembrane helix</keyword>
<evidence type="ECO:0000256" key="2">
    <source>
        <dbReference type="ARBA" id="ARBA00007928"/>
    </source>
</evidence>
<feature type="transmembrane region" description="Helical" evidence="7">
    <location>
        <begin position="40"/>
        <end position="63"/>
    </location>
</feature>
<reference evidence="8 9" key="1">
    <citation type="submission" date="2020-04" db="EMBL/GenBank/DDBJ databases">
        <title>Rhodospirillaceae bacterium KN72 isolated from deep sea.</title>
        <authorList>
            <person name="Zhang D.-C."/>
        </authorList>
    </citation>
    <scope>NUCLEOTIDE SEQUENCE [LARGE SCALE GENOMIC DNA]</scope>
    <source>
        <strain evidence="8 9">KN72</strain>
    </source>
</reference>
<evidence type="ECO:0000256" key="6">
    <source>
        <dbReference type="ARBA" id="ARBA00023136"/>
    </source>
</evidence>
<feature type="transmembrane region" description="Helical" evidence="7">
    <location>
        <begin position="150"/>
        <end position="173"/>
    </location>
</feature>
<dbReference type="AlphaFoldDB" id="A0A7Y0E0S4"/>
<dbReference type="EMBL" id="JABBNT010000003">
    <property type="protein sequence ID" value="NMM45101.1"/>
    <property type="molecule type" value="Genomic_DNA"/>
</dbReference>
<dbReference type="PANTHER" id="PTHR30086">
    <property type="entry name" value="ARGININE EXPORTER PROTEIN ARGO"/>
    <property type="match status" value="1"/>
</dbReference>
<keyword evidence="3" id="KW-1003">Cell membrane</keyword>
<keyword evidence="6 7" id="KW-0472">Membrane</keyword>
<dbReference type="GO" id="GO:0042970">
    <property type="term" value="F:homoserine transmembrane transporter activity"/>
    <property type="evidence" value="ECO:0007669"/>
    <property type="project" value="TreeGrafter"/>
</dbReference>
<evidence type="ECO:0000256" key="1">
    <source>
        <dbReference type="ARBA" id="ARBA00004651"/>
    </source>
</evidence>
<keyword evidence="9" id="KW-1185">Reference proteome</keyword>
<dbReference type="PANTHER" id="PTHR30086:SF14">
    <property type="entry name" value="HOMOSERINE_HOMOSERINE LACTONE EFFLUX PROTEIN"/>
    <property type="match status" value="1"/>
</dbReference>
<name>A0A7Y0E0S4_9PROT</name>
<dbReference type="Pfam" id="PF01810">
    <property type="entry name" value="LysE"/>
    <property type="match status" value="1"/>
</dbReference>
<comment type="subcellular location">
    <subcellularLocation>
        <location evidence="1">Cell membrane</location>
        <topology evidence="1">Multi-pass membrane protein</topology>
    </subcellularLocation>
</comment>
<evidence type="ECO:0000256" key="7">
    <source>
        <dbReference type="SAM" id="Phobius"/>
    </source>
</evidence>
<accession>A0A7Y0E0S4</accession>
<gene>
    <name evidence="8" type="ORF">HH303_11470</name>
</gene>
<dbReference type="RefSeq" id="WP_169625471.1">
    <property type="nucleotide sequence ID" value="NZ_JABBNT010000003.1"/>
</dbReference>
<evidence type="ECO:0000256" key="4">
    <source>
        <dbReference type="ARBA" id="ARBA00022692"/>
    </source>
</evidence>
<organism evidence="8 9">
    <name type="scientific">Pacificispira spongiicola</name>
    <dbReference type="NCBI Taxonomy" id="2729598"/>
    <lineage>
        <taxon>Bacteria</taxon>
        <taxon>Pseudomonadati</taxon>
        <taxon>Pseudomonadota</taxon>
        <taxon>Alphaproteobacteria</taxon>
        <taxon>Rhodospirillales</taxon>
        <taxon>Rhodospirillaceae</taxon>
        <taxon>Pacificispira</taxon>
    </lineage>
</organism>
<comment type="similarity">
    <text evidence="2">Belongs to the Rht family.</text>
</comment>
<dbReference type="InterPro" id="IPR001123">
    <property type="entry name" value="LeuE-type"/>
</dbReference>
<feature type="transmembrane region" description="Helical" evidence="7">
    <location>
        <begin position="112"/>
        <end position="138"/>
    </location>
</feature>
<evidence type="ECO:0000313" key="9">
    <source>
        <dbReference type="Proteomes" id="UP000539372"/>
    </source>
</evidence>
<dbReference type="Proteomes" id="UP000539372">
    <property type="component" value="Unassembled WGS sequence"/>
</dbReference>
<feature type="transmembrane region" description="Helical" evidence="7">
    <location>
        <begin position="185"/>
        <end position="204"/>
    </location>
</feature>
<feature type="transmembrane region" description="Helical" evidence="7">
    <location>
        <begin position="69"/>
        <end position="91"/>
    </location>
</feature>
<keyword evidence="4 7" id="KW-0812">Transmembrane</keyword>
<evidence type="ECO:0000256" key="5">
    <source>
        <dbReference type="ARBA" id="ARBA00022989"/>
    </source>
</evidence>
<feature type="transmembrane region" description="Helical" evidence="7">
    <location>
        <begin position="6"/>
        <end position="28"/>
    </location>
</feature>
<proteinExistence type="inferred from homology"/>
<evidence type="ECO:0000256" key="3">
    <source>
        <dbReference type="ARBA" id="ARBA00022475"/>
    </source>
</evidence>
<dbReference type="GO" id="GO:0005886">
    <property type="term" value="C:plasma membrane"/>
    <property type="evidence" value="ECO:0007669"/>
    <property type="project" value="UniProtKB-SubCell"/>
</dbReference>
<protein>
    <submittedName>
        <fullName evidence="8">LysE family translocator</fullName>
    </submittedName>
</protein>
<comment type="caution">
    <text evidence="8">The sequence shown here is derived from an EMBL/GenBank/DDBJ whole genome shotgun (WGS) entry which is preliminary data.</text>
</comment>